<evidence type="ECO:0000256" key="3">
    <source>
        <dbReference type="ARBA" id="ARBA00022598"/>
    </source>
</evidence>
<protein>
    <recommendedName>
        <fullName evidence="5">Long-chain-fatty-acid--CoA ligase</fullName>
        <ecNumber evidence="4">6.2.1.3</ecNumber>
    </recommendedName>
    <alternativeName>
        <fullName evidence="6">Long-chain acyl-CoA synthetase</fullName>
    </alternativeName>
</protein>
<dbReference type="SUPFAM" id="SSF56801">
    <property type="entry name" value="Acetyl-CoA synthetase-like"/>
    <property type="match status" value="1"/>
</dbReference>
<evidence type="ECO:0000256" key="5">
    <source>
        <dbReference type="ARBA" id="ARBA00039545"/>
    </source>
</evidence>
<keyword evidence="10" id="KW-1185">Reference proteome</keyword>
<feature type="domain" description="AMP-dependent synthetase/ligase" evidence="7">
    <location>
        <begin position="45"/>
        <end position="311"/>
    </location>
</feature>
<comment type="subcellular location">
    <subcellularLocation>
        <location evidence="1">Membrane</location>
        <topology evidence="1">Peripheral membrane protein</topology>
    </subcellularLocation>
</comment>
<dbReference type="InterPro" id="IPR000873">
    <property type="entry name" value="AMP-dep_synth/lig_dom"/>
</dbReference>
<proteinExistence type="predicted"/>
<reference evidence="9" key="1">
    <citation type="journal article" date="2021" name="Front. Microbiol.">
        <title>Comprehensive Comparative Genomics and Phenotyping of Methylobacterium Species.</title>
        <authorList>
            <person name="Alessa O."/>
            <person name="Ogura Y."/>
            <person name="Fujitani Y."/>
            <person name="Takami H."/>
            <person name="Hayashi T."/>
            <person name="Sahin N."/>
            <person name="Tani A."/>
        </authorList>
    </citation>
    <scope>NUCLEOTIDE SEQUENCE</scope>
    <source>
        <strain evidence="9">DSM 14458</strain>
    </source>
</reference>
<dbReference type="PANTHER" id="PTHR43767">
    <property type="entry name" value="LONG-CHAIN-FATTY-ACID--COA LIGASE"/>
    <property type="match status" value="1"/>
</dbReference>
<evidence type="ECO:0000259" key="7">
    <source>
        <dbReference type="Pfam" id="PF00501"/>
    </source>
</evidence>
<dbReference type="Pfam" id="PF00501">
    <property type="entry name" value="AMP-binding"/>
    <property type="match status" value="1"/>
</dbReference>
<dbReference type="InterPro" id="IPR025110">
    <property type="entry name" value="AMP-bd_C"/>
</dbReference>
<dbReference type="EMBL" id="BPRE01000010">
    <property type="protein sequence ID" value="GJE76665.1"/>
    <property type="molecule type" value="Genomic_DNA"/>
</dbReference>
<keyword evidence="3 9" id="KW-0436">Ligase</keyword>
<evidence type="ECO:0000313" key="9">
    <source>
        <dbReference type="EMBL" id="GJE76665.1"/>
    </source>
</evidence>
<dbReference type="InterPro" id="IPR050237">
    <property type="entry name" value="ATP-dep_AMP-bd_enzyme"/>
</dbReference>
<dbReference type="Pfam" id="PF13193">
    <property type="entry name" value="AMP-binding_C"/>
    <property type="match status" value="1"/>
</dbReference>
<dbReference type="Gene3D" id="3.40.50.12780">
    <property type="entry name" value="N-terminal domain of ligase-like"/>
    <property type="match status" value="1"/>
</dbReference>
<gene>
    <name evidence="9" type="primary">menE</name>
    <name evidence="9" type="ORF">BGCPKDLD_3263</name>
</gene>
<feature type="domain" description="AMP-binding enzyme C-terminal" evidence="8">
    <location>
        <begin position="372"/>
        <end position="452"/>
    </location>
</feature>
<dbReference type="RefSeq" id="WP_137830732.1">
    <property type="nucleotide sequence ID" value="NZ_JBHTNE010000022.1"/>
</dbReference>
<dbReference type="CDD" id="cd04433">
    <property type="entry name" value="AFD_class_I"/>
    <property type="match status" value="1"/>
</dbReference>
<evidence type="ECO:0000259" key="8">
    <source>
        <dbReference type="Pfam" id="PF13193"/>
    </source>
</evidence>
<accession>A0ABQ4UWP8</accession>
<dbReference type="EC" id="6.2.1.3" evidence="4"/>
<evidence type="ECO:0000256" key="1">
    <source>
        <dbReference type="ARBA" id="ARBA00004170"/>
    </source>
</evidence>
<comment type="pathway">
    <text evidence="2">Lipid metabolism; fatty acid beta-oxidation.</text>
</comment>
<evidence type="ECO:0000256" key="4">
    <source>
        <dbReference type="ARBA" id="ARBA00026121"/>
    </source>
</evidence>
<sequence length="458" mass="48534">MILRERLFRSGGLEGLFLSDHHEHRHLAGIIGGPRDTSVSEPLAGKRVLLAVGGQMAAARAMLALDGLVARLALVPPGLAPEHVARIATDSDAEIAVCDAEGLPDDALPGLPRIDVETASRASFEATVGTGRETEWALATSGTTGAPKLVAHTLEGLAGGINTAATPEPGTVWSTFYDIRRYGGLQVFLRAMLAPASLVLSDRHETVRDFLVRAGDAGVTHILGTPSHWRLALMSNALSRLSPRYVRLSGEIADQTVLDLLRAAFPDARMAHAYASTEGGVGFTVEDGCEGFPASLIGTRAGIEIAVRDDALYVRSSRTGRRYLGAAPEPLMAEDGFVDTGDLVERRGDRFHFLGRRSGVINVGGAKVQPEEVEAVVNLHASVSMSRVRARPNPILGAVVEAEVVLRAGTDAADPAALKKAIIAHCRPRLSGHKVPASVRFVDDLPLTSGGKLVRRMP</sequence>
<dbReference type="Proteomes" id="UP001055093">
    <property type="component" value="Unassembled WGS sequence"/>
</dbReference>
<dbReference type="Gene3D" id="3.30.300.30">
    <property type="match status" value="1"/>
</dbReference>
<dbReference type="GO" id="GO:0016874">
    <property type="term" value="F:ligase activity"/>
    <property type="evidence" value="ECO:0007669"/>
    <property type="project" value="UniProtKB-KW"/>
</dbReference>
<organism evidence="9 10">
    <name type="scientific">Methylorubrum suomiense</name>
    <dbReference type="NCBI Taxonomy" id="144191"/>
    <lineage>
        <taxon>Bacteria</taxon>
        <taxon>Pseudomonadati</taxon>
        <taxon>Pseudomonadota</taxon>
        <taxon>Alphaproteobacteria</taxon>
        <taxon>Hyphomicrobiales</taxon>
        <taxon>Methylobacteriaceae</taxon>
        <taxon>Methylorubrum</taxon>
    </lineage>
</organism>
<name>A0ABQ4UWP8_9HYPH</name>
<dbReference type="InterPro" id="IPR042099">
    <property type="entry name" value="ANL_N_sf"/>
</dbReference>
<dbReference type="PANTHER" id="PTHR43767:SF8">
    <property type="entry name" value="LONG-CHAIN-FATTY-ACID--COA LIGASE"/>
    <property type="match status" value="1"/>
</dbReference>
<dbReference type="InterPro" id="IPR045851">
    <property type="entry name" value="AMP-bd_C_sf"/>
</dbReference>
<evidence type="ECO:0000313" key="10">
    <source>
        <dbReference type="Proteomes" id="UP001055093"/>
    </source>
</evidence>
<evidence type="ECO:0000256" key="2">
    <source>
        <dbReference type="ARBA" id="ARBA00005005"/>
    </source>
</evidence>
<evidence type="ECO:0000256" key="6">
    <source>
        <dbReference type="ARBA" id="ARBA00042773"/>
    </source>
</evidence>
<comment type="caution">
    <text evidence="9">The sequence shown here is derived from an EMBL/GenBank/DDBJ whole genome shotgun (WGS) entry which is preliminary data.</text>
</comment>
<reference evidence="9" key="2">
    <citation type="submission" date="2021-08" db="EMBL/GenBank/DDBJ databases">
        <authorList>
            <person name="Tani A."/>
            <person name="Ola A."/>
            <person name="Ogura Y."/>
            <person name="Katsura K."/>
            <person name="Hayashi T."/>
        </authorList>
    </citation>
    <scope>NUCLEOTIDE SEQUENCE</scope>
    <source>
        <strain evidence="9">DSM 14458</strain>
    </source>
</reference>